<keyword evidence="12 13" id="KW-0472">Membrane</keyword>
<dbReference type="PANTHER" id="PTHR30365:SF0">
    <property type="entry name" value="CYTOCHROME BD-I UBIQUINOL OXIDASE SUBUNIT 1"/>
    <property type="match status" value="1"/>
</dbReference>
<sequence length="469" mass="52177">MDAVTLSRLQFALTVAFHYIFVPLSIGLGAIMVIVEAMYLKTRLKVYENMARFWTRIFAVTFAMGVASGIVMEFQFGTNWATYSRFVGDVFGSALAAEGIFAFFLESGFLAVLVFGWDRVSPRVHFFATLMVCLGSIFSAVWIIVANSWQQTPAGFHIVEHMGEQRAEITNFWEVVFNPSSVNRLTHTVIGAFLLGAFFVMSVCAYYILKNRHVDGAKRSFTIALVFATVMAIAQLLTGHSSARQVAFTQPAKLAAFEGLFKTPEGGAPLYLFGHPDSVREEVRFGVQIPKALSILVHGDPNKPVTGLDKFKPEDRPPVAITFHSYHIMVGLGMLFIAVTLYASFLRWRGTLFEKRWLMWFFVFAVALPYIANQLGWIAAEVGRQPWVVYGLLRTADAVSKSVSASEVAASIVMFSVIYILLFIIWIYVMNDKIQHGPDEVPEAPEKTEVKELLGTAAEIKSPASLENA</sequence>
<feature type="transmembrane region" description="Helical" evidence="13">
    <location>
        <begin position="53"/>
        <end position="74"/>
    </location>
</feature>
<feature type="transmembrane region" description="Helical" evidence="13">
    <location>
        <begin position="326"/>
        <end position="345"/>
    </location>
</feature>
<keyword evidence="5" id="KW-0997">Cell inner membrane</keyword>
<protein>
    <submittedName>
        <fullName evidence="14">Cytochrome d ubiquinol oxidase subunit I</fullName>
    </submittedName>
</protein>
<feature type="transmembrane region" description="Helical" evidence="13">
    <location>
        <begin position="20"/>
        <end position="41"/>
    </location>
</feature>
<dbReference type="EMBL" id="CP030759">
    <property type="protein sequence ID" value="AXA36475.1"/>
    <property type="molecule type" value="Genomic_DNA"/>
</dbReference>
<evidence type="ECO:0000256" key="1">
    <source>
        <dbReference type="ARBA" id="ARBA00004429"/>
    </source>
</evidence>
<reference evidence="14 15" key="1">
    <citation type="submission" date="2018-05" db="EMBL/GenBank/DDBJ databases">
        <title>A metagenomic window into the 2 km-deep terrestrial subsurface aquifer revealed taxonomically and functionally diverse microbial community comprising novel uncultured bacterial lineages.</title>
        <authorList>
            <person name="Kadnikov V.V."/>
            <person name="Mardanov A.V."/>
            <person name="Beletsky A.V."/>
            <person name="Banks D."/>
            <person name="Pimenov N.V."/>
            <person name="Frank Y.A."/>
            <person name="Karnachuk O.V."/>
            <person name="Ravin N.V."/>
        </authorList>
    </citation>
    <scope>NUCLEOTIDE SEQUENCE [LARGE SCALE GENOMIC DNA]</scope>
    <source>
        <strain evidence="14">BY</strain>
    </source>
</reference>
<evidence type="ECO:0000256" key="10">
    <source>
        <dbReference type="ARBA" id="ARBA00022989"/>
    </source>
</evidence>
<comment type="subcellular location">
    <subcellularLocation>
        <location evidence="1">Cell inner membrane</location>
        <topology evidence="1">Multi-pass membrane protein</topology>
    </subcellularLocation>
</comment>
<dbReference type="GO" id="GO:0016682">
    <property type="term" value="F:oxidoreductase activity, acting on diphenols and related substances as donors, oxygen as acceptor"/>
    <property type="evidence" value="ECO:0007669"/>
    <property type="project" value="TreeGrafter"/>
</dbReference>
<dbReference type="GO" id="GO:0020037">
    <property type="term" value="F:heme binding"/>
    <property type="evidence" value="ECO:0007669"/>
    <property type="project" value="TreeGrafter"/>
</dbReference>
<keyword evidence="6 13" id="KW-0349">Heme</keyword>
<evidence type="ECO:0000313" key="14">
    <source>
        <dbReference type="EMBL" id="AXA36475.1"/>
    </source>
</evidence>
<evidence type="ECO:0000256" key="9">
    <source>
        <dbReference type="ARBA" id="ARBA00022982"/>
    </source>
</evidence>
<dbReference type="AlphaFoldDB" id="A0A2Z4Y7T0"/>
<gene>
    <name evidence="14" type="ORF">BRCON_1698</name>
</gene>
<keyword evidence="11 13" id="KW-0408">Iron</keyword>
<dbReference type="PANTHER" id="PTHR30365">
    <property type="entry name" value="CYTOCHROME D UBIQUINOL OXIDASE"/>
    <property type="match status" value="1"/>
</dbReference>
<evidence type="ECO:0000256" key="13">
    <source>
        <dbReference type="PIRNR" id="PIRNR006446"/>
    </source>
</evidence>
<evidence type="ECO:0000256" key="8">
    <source>
        <dbReference type="ARBA" id="ARBA00022723"/>
    </source>
</evidence>
<keyword evidence="3 13" id="KW-0813">Transport</keyword>
<evidence type="ECO:0000313" key="15">
    <source>
        <dbReference type="Proteomes" id="UP000262583"/>
    </source>
</evidence>
<keyword evidence="9 13" id="KW-0249">Electron transport</keyword>
<name>A0A2Z4Y7T0_SUMC1</name>
<dbReference type="Pfam" id="PF01654">
    <property type="entry name" value="Cyt_bd_oxida_I"/>
    <property type="match status" value="1"/>
</dbReference>
<evidence type="ECO:0000256" key="2">
    <source>
        <dbReference type="ARBA" id="ARBA00009819"/>
    </source>
</evidence>
<dbReference type="GO" id="GO:0005886">
    <property type="term" value="C:plasma membrane"/>
    <property type="evidence" value="ECO:0007669"/>
    <property type="project" value="UniProtKB-SubCell"/>
</dbReference>
<evidence type="ECO:0000256" key="12">
    <source>
        <dbReference type="ARBA" id="ARBA00023136"/>
    </source>
</evidence>
<evidence type="ECO:0000256" key="4">
    <source>
        <dbReference type="ARBA" id="ARBA00022475"/>
    </source>
</evidence>
<keyword evidence="4 13" id="KW-1003">Cell membrane</keyword>
<keyword evidence="8 13" id="KW-0479">Metal-binding</keyword>
<dbReference type="GO" id="GO:0046872">
    <property type="term" value="F:metal ion binding"/>
    <property type="evidence" value="ECO:0007669"/>
    <property type="project" value="UniProtKB-UniRule"/>
</dbReference>
<dbReference type="Proteomes" id="UP000262583">
    <property type="component" value="Chromosome"/>
</dbReference>
<dbReference type="GO" id="GO:0009055">
    <property type="term" value="F:electron transfer activity"/>
    <property type="evidence" value="ECO:0007669"/>
    <property type="project" value="UniProtKB-UniRule"/>
</dbReference>
<evidence type="ECO:0000256" key="11">
    <source>
        <dbReference type="ARBA" id="ARBA00023004"/>
    </source>
</evidence>
<proteinExistence type="inferred from homology"/>
<dbReference type="GO" id="GO:0070069">
    <property type="term" value="C:cytochrome complex"/>
    <property type="evidence" value="ECO:0007669"/>
    <property type="project" value="UniProtKB-UniRule"/>
</dbReference>
<evidence type="ECO:0000256" key="6">
    <source>
        <dbReference type="ARBA" id="ARBA00022617"/>
    </source>
</evidence>
<feature type="transmembrane region" description="Helical" evidence="13">
    <location>
        <begin position="189"/>
        <end position="209"/>
    </location>
</feature>
<dbReference type="InterPro" id="IPR002585">
    <property type="entry name" value="Cyt-d_ubiquinol_oxidase_su_1"/>
</dbReference>
<comment type="similarity">
    <text evidence="2 13">Belongs to the cytochrome ubiquinol oxidase subunit 1 family.</text>
</comment>
<keyword evidence="7 13" id="KW-0812">Transmembrane</keyword>
<evidence type="ECO:0000256" key="3">
    <source>
        <dbReference type="ARBA" id="ARBA00022448"/>
    </source>
</evidence>
<dbReference type="GO" id="GO:0019646">
    <property type="term" value="P:aerobic electron transport chain"/>
    <property type="evidence" value="ECO:0007669"/>
    <property type="project" value="InterPro"/>
</dbReference>
<feature type="transmembrane region" description="Helical" evidence="13">
    <location>
        <begin position="221"/>
        <end position="238"/>
    </location>
</feature>
<dbReference type="KEGG" id="schv:BRCON_1698"/>
<feature type="transmembrane region" description="Helical" evidence="13">
    <location>
        <begin position="357"/>
        <end position="380"/>
    </location>
</feature>
<evidence type="ECO:0000256" key="7">
    <source>
        <dbReference type="ARBA" id="ARBA00022692"/>
    </source>
</evidence>
<organism evidence="14 15">
    <name type="scientific">Sumerlaea chitinivorans</name>
    <dbReference type="NCBI Taxonomy" id="2250252"/>
    <lineage>
        <taxon>Bacteria</taxon>
        <taxon>Candidatus Sumerlaeota</taxon>
        <taxon>Candidatus Sumerlaeia</taxon>
        <taxon>Candidatus Sumerlaeales</taxon>
        <taxon>Candidatus Sumerlaeaceae</taxon>
        <taxon>Candidatus Sumerlaea</taxon>
    </lineage>
</organism>
<evidence type="ECO:0000256" key="5">
    <source>
        <dbReference type="ARBA" id="ARBA00022519"/>
    </source>
</evidence>
<feature type="transmembrane region" description="Helical" evidence="13">
    <location>
        <begin position="408"/>
        <end position="429"/>
    </location>
</feature>
<feature type="transmembrane region" description="Helical" evidence="13">
    <location>
        <begin position="94"/>
        <end position="117"/>
    </location>
</feature>
<feature type="transmembrane region" description="Helical" evidence="13">
    <location>
        <begin position="124"/>
        <end position="145"/>
    </location>
</feature>
<keyword evidence="10 13" id="KW-1133">Transmembrane helix</keyword>
<accession>A0A2Z4Y7T0</accession>
<dbReference type="PIRSF" id="PIRSF006446">
    <property type="entry name" value="Cyt_quinol_oxidase_1"/>
    <property type="match status" value="1"/>
</dbReference>